<dbReference type="PANTHER" id="PTHR11839">
    <property type="entry name" value="UDP/ADP-SUGAR PYROPHOSPHATASE"/>
    <property type="match status" value="1"/>
</dbReference>
<reference evidence="5 6" key="1">
    <citation type="journal article" date="2015" name="Nature">
        <title>rRNA introns, odd ribosomes, and small enigmatic genomes across a large radiation of phyla.</title>
        <authorList>
            <person name="Brown C.T."/>
            <person name="Hug L.A."/>
            <person name="Thomas B.C."/>
            <person name="Sharon I."/>
            <person name="Castelle C.J."/>
            <person name="Singh A."/>
            <person name="Wilkins M.J."/>
            <person name="Williams K.H."/>
            <person name="Banfield J.F."/>
        </authorList>
    </citation>
    <scope>NUCLEOTIDE SEQUENCE [LARGE SCALE GENOMIC DNA]</scope>
</reference>
<dbReference type="Proteomes" id="UP000033865">
    <property type="component" value="Unassembled WGS sequence"/>
</dbReference>
<protein>
    <submittedName>
        <fullName evidence="5">NUDIX hydrolase</fullName>
    </submittedName>
</protein>
<dbReference type="InterPro" id="IPR020084">
    <property type="entry name" value="NUDIX_hydrolase_CS"/>
</dbReference>
<dbReference type="Pfam" id="PF00293">
    <property type="entry name" value="NUDIX"/>
    <property type="match status" value="1"/>
</dbReference>
<dbReference type="EMBL" id="LCRN01000014">
    <property type="protein sequence ID" value="KKW36719.1"/>
    <property type="molecule type" value="Genomic_DNA"/>
</dbReference>
<dbReference type="InterPro" id="IPR020476">
    <property type="entry name" value="Nudix_hydrolase"/>
</dbReference>
<dbReference type="PANTHER" id="PTHR11839:SF18">
    <property type="entry name" value="NUDIX HYDROLASE DOMAIN-CONTAINING PROTEIN"/>
    <property type="match status" value="1"/>
</dbReference>
<comment type="cofactor">
    <cofactor evidence="1">
        <name>Mg(2+)</name>
        <dbReference type="ChEBI" id="CHEBI:18420"/>
    </cofactor>
</comment>
<dbReference type="PRINTS" id="PR00502">
    <property type="entry name" value="NUDIXFAMILY"/>
</dbReference>
<name>A0A0G2AV24_9BACT</name>
<dbReference type="GO" id="GO:0016462">
    <property type="term" value="F:pyrophosphatase activity"/>
    <property type="evidence" value="ECO:0007669"/>
    <property type="project" value="UniProtKB-ARBA"/>
</dbReference>
<feature type="domain" description="Nudix hydrolase" evidence="4">
    <location>
        <begin position="53"/>
        <end position="180"/>
    </location>
</feature>
<dbReference type="InterPro" id="IPR000086">
    <property type="entry name" value="NUDIX_hydrolase_dom"/>
</dbReference>
<dbReference type="GO" id="GO:0006753">
    <property type="term" value="P:nucleoside phosphate metabolic process"/>
    <property type="evidence" value="ECO:0007669"/>
    <property type="project" value="TreeGrafter"/>
</dbReference>
<evidence type="ECO:0000259" key="4">
    <source>
        <dbReference type="PROSITE" id="PS51462"/>
    </source>
</evidence>
<evidence type="ECO:0000256" key="2">
    <source>
        <dbReference type="ARBA" id="ARBA00022801"/>
    </source>
</evidence>
<proteinExistence type="inferred from homology"/>
<dbReference type="PROSITE" id="PS51462">
    <property type="entry name" value="NUDIX"/>
    <property type="match status" value="1"/>
</dbReference>
<evidence type="ECO:0000313" key="6">
    <source>
        <dbReference type="Proteomes" id="UP000033865"/>
    </source>
</evidence>
<keyword evidence="2 3" id="KW-0378">Hydrolase</keyword>
<dbReference type="PROSITE" id="PS00893">
    <property type="entry name" value="NUDIX_BOX"/>
    <property type="match status" value="1"/>
</dbReference>
<dbReference type="SUPFAM" id="SSF55811">
    <property type="entry name" value="Nudix"/>
    <property type="match status" value="1"/>
</dbReference>
<dbReference type="InterPro" id="IPR015797">
    <property type="entry name" value="NUDIX_hydrolase-like_dom_sf"/>
</dbReference>
<accession>A0A0G2AV24</accession>
<evidence type="ECO:0000256" key="3">
    <source>
        <dbReference type="RuleBase" id="RU003476"/>
    </source>
</evidence>
<sequence>MCFVNRVLWIYTVSVMNSWKKLKEETVFEGFRKISRVIFRRGDGKEEDYDVLMDGEVVCALVLTSEQKVVLAKQYRPGPEKVLLELPGGAVDDGEDPQEAMARELLEETGYAGELEFVGMSWHDGYSRRLRYNFVVKNAKRVSEQNPDDVWRIDVVEMPLDAFREHLRSGELTDSTTGYTGLEHLGLL</sequence>
<comment type="caution">
    <text evidence="5">The sequence shown here is derived from an EMBL/GenBank/DDBJ whole genome shotgun (WGS) entry which is preliminary data.</text>
</comment>
<dbReference type="Gene3D" id="3.90.79.10">
    <property type="entry name" value="Nucleoside Triphosphate Pyrophosphohydrolase"/>
    <property type="match status" value="1"/>
</dbReference>
<dbReference type="GO" id="GO:0019693">
    <property type="term" value="P:ribose phosphate metabolic process"/>
    <property type="evidence" value="ECO:0007669"/>
    <property type="project" value="TreeGrafter"/>
</dbReference>
<gene>
    <name evidence="5" type="ORF">UY82_C0014G0002</name>
</gene>
<evidence type="ECO:0000256" key="1">
    <source>
        <dbReference type="ARBA" id="ARBA00001946"/>
    </source>
</evidence>
<dbReference type="CDD" id="cd03424">
    <property type="entry name" value="NUDIX_ADPRase_Nudt5_UGPPase_Nudt14"/>
    <property type="match status" value="1"/>
</dbReference>
<evidence type="ECO:0000313" key="5">
    <source>
        <dbReference type="EMBL" id="KKW36719.1"/>
    </source>
</evidence>
<organism evidence="5 6">
    <name type="scientific">Candidatus Uhrbacteria bacterium GW2011_GWC2_53_7</name>
    <dbReference type="NCBI Taxonomy" id="1618986"/>
    <lineage>
        <taxon>Bacteria</taxon>
        <taxon>Candidatus Uhriibacteriota</taxon>
    </lineage>
</organism>
<comment type="similarity">
    <text evidence="3">Belongs to the Nudix hydrolase family.</text>
</comment>
<dbReference type="AlphaFoldDB" id="A0A0G2AV24"/>